<dbReference type="AlphaFoldDB" id="A0A9W8J6F4"/>
<sequence>MDKEENTQKGSNPRKKPQTTTASAPVIDLVSDSEAETQPESSKAATGVPQPRSYPGHTPPLFFVQQKKQATLFQFGAKKVSAEEARQQTKRVTEMLGTDYGAELIREARRKKARREREKETNRLRQQRFRTKRRAEKAMETPASLTTTREVVLTDSSGSVAISSSIVNNLAALSRPGKNWKQGRNGKKKGVVQEKHQRINWFNPFLWAIIDRIAPCVAFSPRLLVLHLNLEWPMFFKRLYKGTVSKWMVKLPVRGWSEKTLRKVEAGASLKKSGRVGVLTPYPAIVEEVKGQLQGLRDAGVTVDRLLARSIILAVVTARESHLLAQFKCTEQYVGHFLESVMGWSVRQGTRAAAKLPDDAVEQCERTLFRLVHLINLYDIPPGLIINMDQTRVIILMSKKRTFETKGARQVSIAHQDEKRAYTLCVASTPAGDILPFQQVWAGKTAGSLPTVANSNKTTSHFSTLKTMKEWMKEILQPWVKEYIRSHDLPENQKSILFIDCYPVHISEEFRTYVFKEFPNVFLIFVPANCTGIMQPADVGLNHVIKHSIWQAALDYLVKSHKEQLDKGLTTTQIKFTTSLPALRNASVDPSVKLFENLQGANGCDLIRRAWEKCMVKEFNLGEECLTSRKTKVAYQEYLEKDPTLCSKIEAKIGQEALRNATLQAEDQDMDPYGIPDATDILISRVVADLDHDSPQPGHVEFQSGLGDQYCVTAKHIDRELNGTLVPTSEQESIWAYTTDGKTWSNVLS</sequence>
<dbReference type="EMBL" id="JANBPK010000896">
    <property type="protein sequence ID" value="KAJ2929112.1"/>
    <property type="molecule type" value="Genomic_DNA"/>
</dbReference>
<proteinExistence type="predicted"/>
<comment type="caution">
    <text evidence="3">The sequence shown here is derived from an EMBL/GenBank/DDBJ whole genome shotgun (WGS) entry which is preliminary data.</text>
</comment>
<gene>
    <name evidence="3" type="ORF">H1R20_g7982</name>
</gene>
<name>A0A9W8J6F4_9AGAR</name>
<feature type="non-terminal residue" evidence="3">
    <location>
        <position position="749"/>
    </location>
</feature>
<dbReference type="OrthoDB" id="3341102at2759"/>
<dbReference type="InterPro" id="IPR004875">
    <property type="entry name" value="DDE_SF_endonuclease_dom"/>
</dbReference>
<dbReference type="GO" id="GO:0003676">
    <property type="term" value="F:nucleic acid binding"/>
    <property type="evidence" value="ECO:0007669"/>
    <property type="project" value="InterPro"/>
</dbReference>
<accession>A0A9W8J6F4</accession>
<protein>
    <recommendedName>
        <fullName evidence="2">DDE-1 domain-containing protein</fullName>
    </recommendedName>
</protein>
<keyword evidence="4" id="KW-1185">Reference proteome</keyword>
<organism evidence="3 4">
    <name type="scientific">Candolleomyces eurysporus</name>
    <dbReference type="NCBI Taxonomy" id="2828524"/>
    <lineage>
        <taxon>Eukaryota</taxon>
        <taxon>Fungi</taxon>
        <taxon>Dikarya</taxon>
        <taxon>Basidiomycota</taxon>
        <taxon>Agaricomycotina</taxon>
        <taxon>Agaricomycetes</taxon>
        <taxon>Agaricomycetidae</taxon>
        <taxon>Agaricales</taxon>
        <taxon>Agaricineae</taxon>
        <taxon>Psathyrellaceae</taxon>
        <taxon>Candolleomyces</taxon>
    </lineage>
</organism>
<feature type="region of interest" description="Disordered" evidence="1">
    <location>
        <begin position="110"/>
        <end position="143"/>
    </location>
</feature>
<evidence type="ECO:0000259" key="2">
    <source>
        <dbReference type="Pfam" id="PF03184"/>
    </source>
</evidence>
<evidence type="ECO:0000256" key="1">
    <source>
        <dbReference type="SAM" id="MobiDB-lite"/>
    </source>
</evidence>
<evidence type="ECO:0000313" key="4">
    <source>
        <dbReference type="Proteomes" id="UP001140091"/>
    </source>
</evidence>
<feature type="compositionally biased region" description="Basic residues" evidence="1">
    <location>
        <begin position="125"/>
        <end position="135"/>
    </location>
</feature>
<reference evidence="3" key="1">
    <citation type="submission" date="2022-06" db="EMBL/GenBank/DDBJ databases">
        <title>Genome Sequence of Candolleomyces eurysporus.</title>
        <authorList>
            <person name="Buettner E."/>
        </authorList>
    </citation>
    <scope>NUCLEOTIDE SEQUENCE</scope>
    <source>
        <strain evidence="3">VTCC 930004</strain>
    </source>
</reference>
<dbReference type="Proteomes" id="UP001140091">
    <property type="component" value="Unassembled WGS sequence"/>
</dbReference>
<dbReference type="Pfam" id="PF03184">
    <property type="entry name" value="DDE_1"/>
    <property type="match status" value="1"/>
</dbReference>
<evidence type="ECO:0000313" key="3">
    <source>
        <dbReference type="EMBL" id="KAJ2929112.1"/>
    </source>
</evidence>
<feature type="region of interest" description="Disordered" evidence="1">
    <location>
        <begin position="1"/>
        <end position="60"/>
    </location>
</feature>
<feature type="domain" description="DDE-1" evidence="2">
    <location>
        <begin position="444"/>
        <end position="585"/>
    </location>
</feature>